<dbReference type="GO" id="GO:0006355">
    <property type="term" value="P:regulation of DNA-templated transcription"/>
    <property type="evidence" value="ECO:0007669"/>
    <property type="project" value="InterPro"/>
</dbReference>
<sequence>MDILLIEDNKELGQLIFDFISTTEYTVSWVQSAEEALQEIENTNYRLLLLDVMLPGQDGFSALACIRKNYNMPVLMMSARTDDESKILGMETGADDYIEKPFSIPVLLSKIRALLRRSYPNQESNIMIYKNIKVDIGARTVMKSGQSVDVSGKEFDILVCLMKKPGQVVDKNELFDEVWGYYSDTEMSSLNVYIRWLREKIEDDPKEPIFIKTVWGKGYKFGE</sequence>
<dbReference type="Gene3D" id="6.10.250.690">
    <property type="match status" value="1"/>
</dbReference>
<dbReference type="GO" id="GO:0032993">
    <property type="term" value="C:protein-DNA complex"/>
    <property type="evidence" value="ECO:0007669"/>
    <property type="project" value="TreeGrafter"/>
</dbReference>
<evidence type="ECO:0000259" key="11">
    <source>
        <dbReference type="PROSITE" id="PS51755"/>
    </source>
</evidence>
<dbReference type="CDD" id="cd00383">
    <property type="entry name" value="trans_reg_C"/>
    <property type="match status" value="1"/>
</dbReference>
<evidence type="ECO:0000256" key="3">
    <source>
        <dbReference type="ARBA" id="ARBA00023012"/>
    </source>
</evidence>
<organism evidence="12 13">
    <name type="scientific">Pseudobutyrivibrio xylanivorans</name>
    <dbReference type="NCBI Taxonomy" id="185007"/>
    <lineage>
        <taxon>Bacteria</taxon>
        <taxon>Bacillati</taxon>
        <taxon>Bacillota</taxon>
        <taxon>Clostridia</taxon>
        <taxon>Lachnospirales</taxon>
        <taxon>Lachnospiraceae</taxon>
        <taxon>Pseudobutyrivibrio</taxon>
    </lineage>
</organism>
<evidence type="ECO:0000256" key="4">
    <source>
        <dbReference type="ARBA" id="ARBA00023015"/>
    </source>
</evidence>
<dbReference type="EMBL" id="VTVE01000005">
    <property type="protein sequence ID" value="NEX02786.1"/>
    <property type="molecule type" value="Genomic_DNA"/>
</dbReference>
<evidence type="ECO:0000256" key="8">
    <source>
        <dbReference type="PROSITE-ProRule" id="PRU00169"/>
    </source>
</evidence>
<dbReference type="InterPro" id="IPR001867">
    <property type="entry name" value="OmpR/PhoB-type_DNA-bd"/>
</dbReference>
<dbReference type="InterPro" id="IPR036388">
    <property type="entry name" value="WH-like_DNA-bd_sf"/>
</dbReference>
<accession>A0A6M0LK58</accession>
<evidence type="ECO:0000256" key="1">
    <source>
        <dbReference type="ARBA" id="ARBA00018672"/>
    </source>
</evidence>
<dbReference type="InterPro" id="IPR039420">
    <property type="entry name" value="WalR-like"/>
</dbReference>
<feature type="domain" description="OmpR/PhoB-type" evidence="11">
    <location>
        <begin position="124"/>
        <end position="223"/>
    </location>
</feature>
<gene>
    <name evidence="12" type="ORF">F0Q01_12940</name>
</gene>
<dbReference type="SMART" id="SM00862">
    <property type="entry name" value="Trans_reg_C"/>
    <property type="match status" value="1"/>
</dbReference>
<dbReference type="SMART" id="SM00448">
    <property type="entry name" value="REC"/>
    <property type="match status" value="1"/>
</dbReference>
<keyword evidence="2 8" id="KW-0597">Phosphoprotein</keyword>
<dbReference type="Pfam" id="PF00072">
    <property type="entry name" value="Response_reg"/>
    <property type="match status" value="1"/>
</dbReference>
<protein>
    <recommendedName>
        <fullName evidence="1">Stage 0 sporulation protein A homolog</fullName>
    </recommendedName>
</protein>
<comment type="caution">
    <text evidence="12">The sequence shown here is derived from an EMBL/GenBank/DDBJ whole genome shotgun (WGS) entry which is preliminary data.</text>
</comment>
<reference evidence="12 13" key="1">
    <citation type="submission" date="2019-09" db="EMBL/GenBank/DDBJ databases">
        <authorList>
            <person name="Pidcock S.E."/>
            <person name="Huws S.A."/>
        </authorList>
    </citation>
    <scope>NUCLEOTIDE SEQUENCE [LARGE SCALE GENOMIC DNA]</scope>
    <source>
        <strain evidence="12 13">MZ8</strain>
    </source>
</reference>
<keyword evidence="6" id="KW-0804">Transcription</keyword>
<dbReference type="FunFam" id="1.10.10.10:FF:000018">
    <property type="entry name" value="DNA-binding response regulator ResD"/>
    <property type="match status" value="1"/>
</dbReference>
<evidence type="ECO:0000256" key="9">
    <source>
        <dbReference type="PROSITE-ProRule" id="PRU01091"/>
    </source>
</evidence>
<evidence type="ECO:0000256" key="7">
    <source>
        <dbReference type="ARBA" id="ARBA00024867"/>
    </source>
</evidence>
<evidence type="ECO:0000313" key="13">
    <source>
        <dbReference type="Proteomes" id="UP000473091"/>
    </source>
</evidence>
<feature type="DNA-binding region" description="OmpR/PhoB-type" evidence="9">
    <location>
        <begin position="124"/>
        <end position="223"/>
    </location>
</feature>
<dbReference type="AlphaFoldDB" id="A0A6M0LK58"/>
<dbReference type="Proteomes" id="UP000473091">
    <property type="component" value="Unassembled WGS sequence"/>
</dbReference>
<evidence type="ECO:0000256" key="2">
    <source>
        <dbReference type="ARBA" id="ARBA00022553"/>
    </source>
</evidence>
<keyword evidence="4" id="KW-0805">Transcription regulation</keyword>
<dbReference type="PANTHER" id="PTHR48111:SF22">
    <property type="entry name" value="REGULATOR OF RPOS"/>
    <property type="match status" value="1"/>
</dbReference>
<dbReference type="GO" id="GO:0005829">
    <property type="term" value="C:cytosol"/>
    <property type="evidence" value="ECO:0007669"/>
    <property type="project" value="TreeGrafter"/>
</dbReference>
<evidence type="ECO:0000256" key="6">
    <source>
        <dbReference type="ARBA" id="ARBA00023163"/>
    </source>
</evidence>
<dbReference type="PROSITE" id="PS51755">
    <property type="entry name" value="OMPR_PHOB"/>
    <property type="match status" value="1"/>
</dbReference>
<comment type="function">
    <text evidence="7">May play the central regulatory role in sporulation. It may be an element of the effector pathway responsible for the activation of sporulation genes in response to nutritional stress. Spo0A may act in concert with spo0H (a sigma factor) to control the expression of some genes that are critical to the sporulation process.</text>
</comment>
<dbReference type="Pfam" id="PF00486">
    <property type="entry name" value="Trans_reg_C"/>
    <property type="match status" value="1"/>
</dbReference>
<dbReference type="InterPro" id="IPR011006">
    <property type="entry name" value="CheY-like_superfamily"/>
</dbReference>
<dbReference type="Gene3D" id="3.40.50.2300">
    <property type="match status" value="1"/>
</dbReference>
<name>A0A6M0LK58_PSEXY</name>
<evidence type="ECO:0000259" key="10">
    <source>
        <dbReference type="PROSITE" id="PS50110"/>
    </source>
</evidence>
<feature type="modified residue" description="4-aspartylphosphate" evidence="8">
    <location>
        <position position="51"/>
    </location>
</feature>
<dbReference type="RefSeq" id="WP_090154959.1">
    <property type="nucleotide sequence ID" value="NZ_VTVE01000005.1"/>
</dbReference>
<keyword evidence="3" id="KW-0902">Two-component regulatory system</keyword>
<reference evidence="12 13" key="2">
    <citation type="submission" date="2020-03" db="EMBL/GenBank/DDBJ databases">
        <title>Investigating the evolutionary divergence of the Butyrivibrio group.</title>
        <authorList>
            <person name="Skvortsov T."/>
            <person name="Santos F.G."/>
            <person name="Ting K.S."/>
            <person name="Creevey C.J."/>
        </authorList>
    </citation>
    <scope>NUCLEOTIDE SEQUENCE [LARGE SCALE GENOMIC DNA]</scope>
    <source>
        <strain evidence="12 13">MZ8</strain>
    </source>
</reference>
<dbReference type="PROSITE" id="PS50110">
    <property type="entry name" value="RESPONSE_REGULATORY"/>
    <property type="match status" value="1"/>
</dbReference>
<dbReference type="GO" id="GO:0000156">
    <property type="term" value="F:phosphorelay response regulator activity"/>
    <property type="evidence" value="ECO:0007669"/>
    <property type="project" value="TreeGrafter"/>
</dbReference>
<feature type="domain" description="Response regulatory" evidence="10">
    <location>
        <begin position="2"/>
        <end position="115"/>
    </location>
</feature>
<dbReference type="InterPro" id="IPR001789">
    <property type="entry name" value="Sig_transdc_resp-reg_receiver"/>
</dbReference>
<dbReference type="SUPFAM" id="SSF52172">
    <property type="entry name" value="CheY-like"/>
    <property type="match status" value="1"/>
</dbReference>
<evidence type="ECO:0000313" key="12">
    <source>
        <dbReference type="EMBL" id="NEX02786.1"/>
    </source>
</evidence>
<evidence type="ECO:0000256" key="5">
    <source>
        <dbReference type="ARBA" id="ARBA00023125"/>
    </source>
</evidence>
<proteinExistence type="predicted"/>
<keyword evidence="5 9" id="KW-0238">DNA-binding</keyword>
<dbReference type="GO" id="GO:0000976">
    <property type="term" value="F:transcription cis-regulatory region binding"/>
    <property type="evidence" value="ECO:0007669"/>
    <property type="project" value="TreeGrafter"/>
</dbReference>
<dbReference type="PANTHER" id="PTHR48111">
    <property type="entry name" value="REGULATOR OF RPOS"/>
    <property type="match status" value="1"/>
</dbReference>
<dbReference type="Gene3D" id="1.10.10.10">
    <property type="entry name" value="Winged helix-like DNA-binding domain superfamily/Winged helix DNA-binding domain"/>
    <property type="match status" value="1"/>
</dbReference>